<dbReference type="Proteomes" id="UP001288944">
    <property type="component" value="Unassembled WGS sequence"/>
</dbReference>
<keyword evidence="2" id="KW-0378">Hydrolase</keyword>
<feature type="domain" description="Endo-beta-1,6-galactanase-like" evidence="1">
    <location>
        <begin position="4"/>
        <end position="211"/>
    </location>
</feature>
<name>A0AAW9KC71_CLOPF</name>
<feature type="non-terminal residue" evidence="2">
    <location>
        <position position="293"/>
    </location>
</feature>
<evidence type="ECO:0000313" key="3">
    <source>
        <dbReference type="Proteomes" id="UP001288944"/>
    </source>
</evidence>
<dbReference type="AlphaFoldDB" id="A0AAW9KC71"/>
<feature type="non-terminal residue" evidence="2">
    <location>
        <position position="1"/>
    </location>
</feature>
<proteinExistence type="predicted"/>
<evidence type="ECO:0000313" key="2">
    <source>
        <dbReference type="EMBL" id="MDZ7542437.1"/>
    </source>
</evidence>
<dbReference type="SUPFAM" id="SSF51445">
    <property type="entry name" value="(Trans)glycosidases"/>
    <property type="match status" value="1"/>
</dbReference>
<sequence length="293" mass="34310">PVASMTKSGYVSGNIDGTSNLKDECYKEFSEYLINVCEYLTKERNIPIEWISPINEPHWDWKKIKGQEGCHYSTSECVKLIKILSKKIKESNSGLKIAAIEAGHWQGAEEYIKDIFDDEELKEELKEFHVHSYFSTTEDKEKATEFIKRNYPDIKLHMSEWTEMQDGRDYGMDSALKLANEIYEDLTIPQVVSWQYWIAVSKYNYRDGLIYTNEGTEDIEETKRLWVMGNYSKFVKKGDCRIRCESSSDEIMTLAFITDKGYKLVIINNADCNEEINLKFNEEDKYKNLIIYE</sequence>
<protein>
    <submittedName>
        <fullName evidence="2">Xylanase</fullName>
    </submittedName>
</protein>
<dbReference type="GO" id="GO:0045493">
    <property type="term" value="P:xylan catabolic process"/>
    <property type="evidence" value="ECO:0007669"/>
    <property type="project" value="UniProtKB-KW"/>
</dbReference>
<dbReference type="InterPro" id="IPR039514">
    <property type="entry name" value="6GAL-like"/>
</dbReference>
<comment type="caution">
    <text evidence="2">The sequence shown here is derived from an EMBL/GenBank/DDBJ whole genome shotgun (WGS) entry which is preliminary data.</text>
</comment>
<dbReference type="Gene3D" id="3.20.20.80">
    <property type="entry name" value="Glycosidases"/>
    <property type="match status" value="1"/>
</dbReference>
<dbReference type="InterPro" id="IPR039743">
    <property type="entry name" value="6GAL/EXGAL"/>
</dbReference>
<keyword evidence="2" id="KW-0858">Xylan degradation</keyword>
<dbReference type="PANTHER" id="PTHR42767">
    <property type="entry name" value="ENDO-BETA-1,6-GALACTANASE"/>
    <property type="match status" value="1"/>
</dbReference>
<dbReference type="EMBL" id="WNUR01000158">
    <property type="protein sequence ID" value="MDZ7542437.1"/>
    <property type="molecule type" value="Genomic_DNA"/>
</dbReference>
<dbReference type="GO" id="GO:0004553">
    <property type="term" value="F:hydrolase activity, hydrolyzing O-glycosyl compounds"/>
    <property type="evidence" value="ECO:0007669"/>
    <property type="project" value="InterPro"/>
</dbReference>
<reference evidence="2" key="1">
    <citation type="submission" date="2019-11" db="EMBL/GenBank/DDBJ databases">
        <title>Characterization of Clostridium perfringens isolates from swine manure treated agricultural soils.</title>
        <authorList>
            <person name="Wushke S.T."/>
        </authorList>
    </citation>
    <scope>NUCLEOTIDE SEQUENCE</scope>
    <source>
        <strain evidence="2">X62</strain>
    </source>
</reference>
<organism evidence="2 3">
    <name type="scientific">Clostridium perfringens</name>
    <dbReference type="NCBI Taxonomy" id="1502"/>
    <lineage>
        <taxon>Bacteria</taxon>
        <taxon>Bacillati</taxon>
        <taxon>Bacillota</taxon>
        <taxon>Clostridia</taxon>
        <taxon>Eubacteriales</taxon>
        <taxon>Clostridiaceae</taxon>
        <taxon>Clostridium</taxon>
    </lineage>
</organism>
<evidence type="ECO:0000259" key="1">
    <source>
        <dbReference type="Pfam" id="PF14587"/>
    </source>
</evidence>
<keyword evidence="2" id="KW-0119">Carbohydrate metabolism</keyword>
<keyword evidence="2" id="KW-0624">Polysaccharide degradation</keyword>
<keyword evidence="2" id="KW-0326">Glycosidase</keyword>
<gene>
    <name evidence="2" type="ORF">GNF83_14710</name>
</gene>
<dbReference type="InterPro" id="IPR017853">
    <property type="entry name" value="GH"/>
</dbReference>
<dbReference type="Pfam" id="PF14587">
    <property type="entry name" value="Glyco_hydr_30_2"/>
    <property type="match status" value="1"/>
</dbReference>
<dbReference type="PANTHER" id="PTHR42767:SF1">
    <property type="entry name" value="ENDO-BETA-1,6-GALACTANASE-LIKE DOMAIN-CONTAINING PROTEIN"/>
    <property type="match status" value="1"/>
</dbReference>
<accession>A0AAW9KC71</accession>